<dbReference type="PANTHER" id="PTHR33121:SF79">
    <property type="entry name" value="CYCLIC DI-GMP PHOSPHODIESTERASE PDED-RELATED"/>
    <property type="match status" value="1"/>
</dbReference>
<evidence type="ECO:0000313" key="2">
    <source>
        <dbReference type="EMBL" id="KPN63759.1"/>
    </source>
</evidence>
<dbReference type="PANTHER" id="PTHR33121">
    <property type="entry name" value="CYCLIC DI-GMP PHOSPHODIESTERASE PDEF"/>
    <property type="match status" value="1"/>
</dbReference>
<dbReference type="RefSeq" id="WP_055190412.1">
    <property type="nucleotide sequence ID" value="NZ_FPBS01000032.1"/>
</dbReference>
<dbReference type="PROSITE" id="PS50883">
    <property type="entry name" value="EAL"/>
    <property type="match status" value="1"/>
</dbReference>
<dbReference type="AlphaFoldDB" id="A0A0P7J6D1"/>
<dbReference type="CDD" id="cd01948">
    <property type="entry name" value="EAL"/>
    <property type="match status" value="1"/>
</dbReference>
<accession>A0A0P7J6D1</accession>
<dbReference type="STRING" id="154981.AKJ29_14190"/>
<dbReference type="SMART" id="SM00052">
    <property type="entry name" value="EAL"/>
    <property type="match status" value="1"/>
</dbReference>
<dbReference type="InterPro" id="IPR035919">
    <property type="entry name" value="EAL_sf"/>
</dbReference>
<dbReference type="Gene3D" id="3.20.20.450">
    <property type="entry name" value="EAL domain"/>
    <property type="match status" value="1"/>
</dbReference>
<dbReference type="SUPFAM" id="SSF141868">
    <property type="entry name" value="EAL domain-like"/>
    <property type="match status" value="1"/>
</dbReference>
<sequence length="270" mass="30179">MSKKVKSSPFDFAVQKRQSETLDMVRIALAHKQVKLAFQPVVLTAQPDCMAFYEGLLRVTDQQGRVIPAKDFIDVVEETDMGRQLDALAIEQGLMALAEEPSLRLSINMSANTIGYAPWNAALLAGLSKDPTLAERLIIEITERTALCKSDDLLDFMTEMQGKGISFALDDFGAGYTSFKYLKDFYFDLLKIDGELINGVHKDPDAQLLTEALLDLAHKFEMFVVAENVETFEDAEYLSSIGMDCMQGYYFGVPTLTPYWRVNQILGKTA</sequence>
<reference evidence="2 3" key="1">
    <citation type="submission" date="2015-09" db="EMBL/GenBank/DDBJ databases">
        <title>Draft genome sequence of Aliiroseovarius crassostreae CV919-312TSm, the causative agent of Roseovarius Oyster Disease (formerly Juvenile Oyster Disease).</title>
        <authorList>
            <person name="Kessner L."/>
            <person name="Spinard E."/>
            <person name="Nelson D."/>
        </authorList>
    </citation>
    <scope>NUCLEOTIDE SEQUENCE [LARGE SCALE GENOMIC DNA]</scope>
    <source>
        <strain evidence="2 3">CV919-312</strain>
    </source>
</reference>
<gene>
    <name evidence="2" type="ORF">AKJ29_14190</name>
</gene>
<dbReference type="OrthoDB" id="23692at2"/>
<dbReference type="InterPro" id="IPR001633">
    <property type="entry name" value="EAL_dom"/>
</dbReference>
<keyword evidence="3" id="KW-1185">Reference proteome</keyword>
<dbReference type="InterPro" id="IPR050706">
    <property type="entry name" value="Cyclic-di-GMP_PDE-like"/>
</dbReference>
<comment type="caution">
    <text evidence="2">The sequence shown here is derived from an EMBL/GenBank/DDBJ whole genome shotgun (WGS) entry which is preliminary data.</text>
</comment>
<evidence type="ECO:0000259" key="1">
    <source>
        <dbReference type="PROSITE" id="PS50883"/>
    </source>
</evidence>
<protein>
    <submittedName>
        <fullName evidence="2">Diguanylate phosphodiesterase</fullName>
    </submittedName>
</protein>
<name>A0A0P7J6D1_9RHOB</name>
<feature type="domain" description="EAL" evidence="1">
    <location>
        <begin position="18"/>
        <end position="268"/>
    </location>
</feature>
<evidence type="ECO:0000313" key="3">
    <source>
        <dbReference type="Proteomes" id="UP000050471"/>
    </source>
</evidence>
<proteinExistence type="predicted"/>
<organism evidence="2 3">
    <name type="scientific">Aliiroseovarius crassostreae</name>
    <dbReference type="NCBI Taxonomy" id="154981"/>
    <lineage>
        <taxon>Bacteria</taxon>
        <taxon>Pseudomonadati</taxon>
        <taxon>Pseudomonadota</taxon>
        <taxon>Alphaproteobacteria</taxon>
        <taxon>Rhodobacterales</taxon>
        <taxon>Paracoccaceae</taxon>
        <taxon>Aliiroseovarius</taxon>
    </lineage>
</organism>
<dbReference type="GO" id="GO:0071111">
    <property type="term" value="F:cyclic-guanylate-specific phosphodiesterase activity"/>
    <property type="evidence" value="ECO:0007669"/>
    <property type="project" value="InterPro"/>
</dbReference>
<dbReference type="EMBL" id="LKBA01000006">
    <property type="protein sequence ID" value="KPN63759.1"/>
    <property type="molecule type" value="Genomic_DNA"/>
</dbReference>
<dbReference type="Pfam" id="PF00563">
    <property type="entry name" value="EAL"/>
    <property type="match status" value="1"/>
</dbReference>
<dbReference type="Proteomes" id="UP000050471">
    <property type="component" value="Unassembled WGS sequence"/>
</dbReference>